<name>A0AAD7I698_9AGAR</name>
<feature type="compositionally biased region" description="Basic and acidic residues" evidence="1">
    <location>
        <begin position="381"/>
        <end position="391"/>
    </location>
</feature>
<accession>A0AAD7I698</accession>
<protein>
    <submittedName>
        <fullName evidence="2">Uncharacterized protein</fullName>
    </submittedName>
</protein>
<comment type="caution">
    <text evidence="2">The sequence shown here is derived from an EMBL/GenBank/DDBJ whole genome shotgun (WGS) entry which is preliminary data.</text>
</comment>
<evidence type="ECO:0000313" key="2">
    <source>
        <dbReference type="EMBL" id="KAJ7735218.1"/>
    </source>
</evidence>
<dbReference type="Proteomes" id="UP001215598">
    <property type="component" value="Unassembled WGS sequence"/>
</dbReference>
<reference evidence="2" key="1">
    <citation type="submission" date="2023-03" db="EMBL/GenBank/DDBJ databases">
        <title>Massive genome expansion in bonnet fungi (Mycena s.s.) driven by repeated elements and novel gene families across ecological guilds.</title>
        <authorList>
            <consortium name="Lawrence Berkeley National Laboratory"/>
            <person name="Harder C.B."/>
            <person name="Miyauchi S."/>
            <person name="Viragh M."/>
            <person name="Kuo A."/>
            <person name="Thoen E."/>
            <person name="Andreopoulos B."/>
            <person name="Lu D."/>
            <person name="Skrede I."/>
            <person name="Drula E."/>
            <person name="Henrissat B."/>
            <person name="Morin E."/>
            <person name="Kohler A."/>
            <person name="Barry K."/>
            <person name="LaButti K."/>
            <person name="Morin E."/>
            <person name="Salamov A."/>
            <person name="Lipzen A."/>
            <person name="Mereny Z."/>
            <person name="Hegedus B."/>
            <person name="Baldrian P."/>
            <person name="Stursova M."/>
            <person name="Weitz H."/>
            <person name="Taylor A."/>
            <person name="Grigoriev I.V."/>
            <person name="Nagy L.G."/>
            <person name="Martin F."/>
            <person name="Kauserud H."/>
        </authorList>
    </citation>
    <scope>NUCLEOTIDE SEQUENCE</scope>
    <source>
        <strain evidence="2">CBHHK182m</strain>
    </source>
</reference>
<dbReference type="AlphaFoldDB" id="A0AAD7I698"/>
<evidence type="ECO:0000313" key="3">
    <source>
        <dbReference type="Proteomes" id="UP001215598"/>
    </source>
</evidence>
<feature type="region of interest" description="Disordered" evidence="1">
    <location>
        <begin position="374"/>
        <end position="412"/>
    </location>
</feature>
<sequence>MSLLPVECAIIRGTPLRWGDVPGGFRRLKQVSKYYASLAERSAGIIAVRCRIGAAVAVSMVPQSPHVWLGLTQRNANPSASDSAKFYPARTGFTLAQNNFRRPHSTRSLFGKYGCQGRAPEITEGLHIRETKDFPDRIILVDDYVAKVEDLSDLPRWIRSETTSLYDVFEPSLVSTALSLEHNLGHLIFGDVLWVNLGGVVSQASDELTTLFRNQAADQGVDHPTFLKPDHYTPLFLDASELSSQSLPCRTIYAYRVLKQMWSITPFPANSQDIRDIEDHNSPYRIEGDERKHMLFSYIVEKTHHVAIGPLEYCSNAHRVSIGASTIVALCYGDPTLPEFYALQDLKSRALPPSVPGMRRQGMDSTASKELEYQVGQLAKGLDRKRTRAEGDENQETVDGPPKPKKKRLNADQRLAASVLLPLSIN</sequence>
<dbReference type="EMBL" id="JARKIB010000128">
    <property type="protein sequence ID" value="KAJ7735218.1"/>
    <property type="molecule type" value="Genomic_DNA"/>
</dbReference>
<keyword evidence="3" id="KW-1185">Reference proteome</keyword>
<proteinExistence type="predicted"/>
<gene>
    <name evidence="2" type="ORF">B0H16DRAFT_1467270</name>
</gene>
<organism evidence="2 3">
    <name type="scientific">Mycena metata</name>
    <dbReference type="NCBI Taxonomy" id="1033252"/>
    <lineage>
        <taxon>Eukaryota</taxon>
        <taxon>Fungi</taxon>
        <taxon>Dikarya</taxon>
        <taxon>Basidiomycota</taxon>
        <taxon>Agaricomycotina</taxon>
        <taxon>Agaricomycetes</taxon>
        <taxon>Agaricomycetidae</taxon>
        <taxon>Agaricales</taxon>
        <taxon>Marasmiineae</taxon>
        <taxon>Mycenaceae</taxon>
        <taxon>Mycena</taxon>
    </lineage>
</organism>
<evidence type="ECO:0000256" key="1">
    <source>
        <dbReference type="SAM" id="MobiDB-lite"/>
    </source>
</evidence>